<reference evidence="2 3" key="1">
    <citation type="submission" date="2018-07" db="EMBL/GenBank/DDBJ databases">
        <title>A high quality draft genome assembly of the barn swallow (H. rustica rustica).</title>
        <authorList>
            <person name="Formenti G."/>
            <person name="Chiara M."/>
            <person name="Poveda L."/>
            <person name="Francoijs K.-J."/>
            <person name="Bonisoli-Alquati A."/>
            <person name="Canova L."/>
            <person name="Gianfranceschi L."/>
            <person name="Horner D.S."/>
            <person name="Saino N."/>
        </authorList>
    </citation>
    <scope>NUCLEOTIDE SEQUENCE [LARGE SCALE GENOMIC DNA]</scope>
    <source>
        <strain evidence="2">Chelidonia</strain>
        <tissue evidence="2">Blood</tissue>
    </source>
</reference>
<dbReference type="Proteomes" id="UP000269221">
    <property type="component" value="Unassembled WGS sequence"/>
</dbReference>
<feature type="compositionally biased region" description="Basic and acidic residues" evidence="1">
    <location>
        <begin position="71"/>
        <end position="91"/>
    </location>
</feature>
<proteinExistence type="predicted"/>
<gene>
    <name evidence="2" type="ORF">DUI87_16890</name>
</gene>
<name>A0A3M0K7W9_HIRRU</name>
<accession>A0A3M0K7W9</accession>
<comment type="caution">
    <text evidence="2">The sequence shown here is derived from an EMBL/GenBank/DDBJ whole genome shotgun (WGS) entry which is preliminary data.</text>
</comment>
<evidence type="ECO:0000256" key="1">
    <source>
        <dbReference type="SAM" id="MobiDB-lite"/>
    </source>
</evidence>
<evidence type="ECO:0000313" key="2">
    <source>
        <dbReference type="EMBL" id="RMC07424.1"/>
    </source>
</evidence>
<protein>
    <submittedName>
        <fullName evidence="2">Uncharacterized protein</fullName>
    </submittedName>
</protein>
<feature type="compositionally biased region" description="Basic and acidic residues" evidence="1">
    <location>
        <begin position="20"/>
        <end position="39"/>
    </location>
</feature>
<evidence type="ECO:0000313" key="3">
    <source>
        <dbReference type="Proteomes" id="UP000269221"/>
    </source>
</evidence>
<feature type="region of interest" description="Disordered" evidence="1">
    <location>
        <begin position="1"/>
        <end position="91"/>
    </location>
</feature>
<sequence>MPAGSESDLPLSKLSSGGDKMQKEEKLIDAEQQPVERSENMGQDQPHRPKNATPECAMWSGTQHVSPTENLSEKDGQELEGGKHLFRLFKD</sequence>
<dbReference type="AlphaFoldDB" id="A0A3M0K7W9"/>
<keyword evidence="3" id="KW-1185">Reference proteome</keyword>
<feature type="compositionally biased region" description="Polar residues" evidence="1">
    <location>
        <begin position="60"/>
        <end position="70"/>
    </location>
</feature>
<dbReference type="EMBL" id="QRBI01000120">
    <property type="protein sequence ID" value="RMC07424.1"/>
    <property type="molecule type" value="Genomic_DNA"/>
</dbReference>
<organism evidence="2 3">
    <name type="scientific">Hirundo rustica rustica</name>
    <dbReference type="NCBI Taxonomy" id="333673"/>
    <lineage>
        <taxon>Eukaryota</taxon>
        <taxon>Metazoa</taxon>
        <taxon>Chordata</taxon>
        <taxon>Craniata</taxon>
        <taxon>Vertebrata</taxon>
        <taxon>Euteleostomi</taxon>
        <taxon>Archelosauria</taxon>
        <taxon>Archosauria</taxon>
        <taxon>Dinosauria</taxon>
        <taxon>Saurischia</taxon>
        <taxon>Theropoda</taxon>
        <taxon>Coelurosauria</taxon>
        <taxon>Aves</taxon>
        <taxon>Neognathae</taxon>
        <taxon>Neoaves</taxon>
        <taxon>Telluraves</taxon>
        <taxon>Australaves</taxon>
        <taxon>Passeriformes</taxon>
        <taxon>Sylvioidea</taxon>
        <taxon>Hirundinidae</taxon>
        <taxon>Hirundo</taxon>
    </lineage>
</organism>